<comment type="caution">
    <text evidence="2">The sequence shown here is derived from an EMBL/GenBank/DDBJ whole genome shotgun (WGS) entry which is preliminary data.</text>
</comment>
<name>A0ABP9FSD2_9MICC</name>
<dbReference type="InterPro" id="IPR049349">
    <property type="entry name" value="DUF2264_N"/>
</dbReference>
<dbReference type="Proteomes" id="UP001500368">
    <property type="component" value="Unassembled WGS sequence"/>
</dbReference>
<accession>A0ABP9FSD2</accession>
<evidence type="ECO:0000259" key="1">
    <source>
        <dbReference type="Pfam" id="PF10022"/>
    </source>
</evidence>
<protein>
    <submittedName>
        <fullName evidence="2">DUF2264 domain-containing protein</fullName>
    </submittedName>
</protein>
<dbReference type="PANTHER" id="PTHR35339:SF4">
    <property type="entry name" value="LINALOOL DEHYDRATASE_ISOMERASE DOMAIN-CONTAINING PROTEIN"/>
    <property type="match status" value="1"/>
</dbReference>
<dbReference type="EMBL" id="BAABLW010000003">
    <property type="protein sequence ID" value="GAA4914947.1"/>
    <property type="molecule type" value="Genomic_DNA"/>
</dbReference>
<organism evidence="2 3">
    <name type="scientific">Nesterenkonia rhizosphaerae</name>
    <dbReference type="NCBI Taxonomy" id="1348272"/>
    <lineage>
        <taxon>Bacteria</taxon>
        <taxon>Bacillati</taxon>
        <taxon>Actinomycetota</taxon>
        <taxon>Actinomycetes</taxon>
        <taxon>Micrococcales</taxon>
        <taxon>Micrococcaceae</taxon>
        <taxon>Nesterenkonia</taxon>
    </lineage>
</organism>
<evidence type="ECO:0000313" key="2">
    <source>
        <dbReference type="EMBL" id="GAA4914947.1"/>
    </source>
</evidence>
<keyword evidence="3" id="KW-1185">Reference proteome</keyword>
<reference evidence="3" key="1">
    <citation type="journal article" date="2019" name="Int. J. Syst. Evol. Microbiol.">
        <title>The Global Catalogue of Microorganisms (GCM) 10K type strain sequencing project: providing services to taxonomists for standard genome sequencing and annotation.</title>
        <authorList>
            <consortium name="The Broad Institute Genomics Platform"/>
            <consortium name="The Broad Institute Genome Sequencing Center for Infectious Disease"/>
            <person name="Wu L."/>
            <person name="Ma J."/>
        </authorList>
    </citation>
    <scope>NUCLEOTIDE SEQUENCE [LARGE SCALE GENOMIC DNA]</scope>
    <source>
        <strain evidence="3">JCM 19129</strain>
    </source>
</reference>
<dbReference type="PIRSF" id="PIRSF014753">
    <property type="entry name" value="UCP014753"/>
    <property type="match status" value="1"/>
</dbReference>
<feature type="domain" description="DUF2264" evidence="1">
    <location>
        <begin position="50"/>
        <end position="405"/>
    </location>
</feature>
<dbReference type="Pfam" id="PF10022">
    <property type="entry name" value="DUF2264"/>
    <property type="match status" value="1"/>
</dbReference>
<dbReference type="PANTHER" id="PTHR35339">
    <property type="entry name" value="LINALOOL DEHYDRATASE_ISOMERASE DOMAIN-CONTAINING PROTEIN"/>
    <property type="match status" value="1"/>
</dbReference>
<evidence type="ECO:0000313" key="3">
    <source>
        <dbReference type="Proteomes" id="UP001500368"/>
    </source>
</evidence>
<gene>
    <name evidence="2" type="ORF">GCM10025790_07480</name>
</gene>
<dbReference type="InterPro" id="IPR016624">
    <property type="entry name" value="UCP014753"/>
</dbReference>
<proteinExistence type="predicted"/>
<sequence>MCGFAIDGSCSIRESIDVNVTYVTLCWSLLPVMLDLPAANYSLSPYTGFSREHWEAAADGLLAHAWKWASPQGGRLDLPGRSSVSGVRSDGLEGYARTFLAAACRVAGANGDDPHQWLPRYAEGLAAGTKSPGADDAESWPVIQDVDVFGQPMVESACIALSLRLTRPWLWDQLSPQVQDQAEAWLRGSLTSVPAPSNWYLFPYTVAGFLESVGRGDSLTARVREHALTLLDSWYAGEGWYTDGNGGGIDYYNGWALHLYPVLDELLASREQGVPLNRTGTYPQRLSAHLDSYGRFFAANGASVHFGRSMTYRFAAGAAIGLGGVTGATPLSPGASRRILSGNLKYFLDRGSLDENGLLSLGWHGEHAASCQPYSGPGSPYWASKAFVCLLAPADDPLWTDQEDPAPAEQSDHVQALPDVGLLVQSTQEDGIVRLHNHGTDGFHAERAEADIARNALYNRWSYSTHTGPTAERNIADNEFTLRWRGRAGSRVRPHRLGAWASGGRGWAASWHTPVFETGLRVFPGLRVTSVCLVSGIYELRIHRVEGAPAESAAESTGWAVPRGRSKDPVTGLLVALAGWEHTDEVVAPAGTAYASSATVTRLRRLSGADGLYVSIAALTGGDHEADVSQAIEDLRVSEDAVTFRWRGDTADSTVRFRPFSVDLQEAPHPPEVII</sequence>